<feature type="compositionally biased region" description="Basic and acidic residues" evidence="1">
    <location>
        <begin position="54"/>
        <end position="74"/>
    </location>
</feature>
<reference evidence="2" key="1">
    <citation type="submission" date="2022-08" db="EMBL/GenBank/DDBJ databases">
        <authorList>
            <person name="Gutierrez-Valencia J."/>
        </authorList>
    </citation>
    <scope>NUCLEOTIDE SEQUENCE</scope>
</reference>
<evidence type="ECO:0000313" key="3">
    <source>
        <dbReference type="Proteomes" id="UP001154282"/>
    </source>
</evidence>
<comment type="caution">
    <text evidence="2">The sequence shown here is derived from an EMBL/GenBank/DDBJ whole genome shotgun (WGS) entry which is preliminary data.</text>
</comment>
<dbReference type="Proteomes" id="UP001154282">
    <property type="component" value="Unassembled WGS sequence"/>
</dbReference>
<proteinExistence type="predicted"/>
<feature type="region of interest" description="Disordered" evidence="1">
    <location>
        <begin position="1"/>
        <end position="74"/>
    </location>
</feature>
<feature type="compositionally biased region" description="Low complexity" evidence="1">
    <location>
        <begin position="1"/>
        <end position="19"/>
    </location>
</feature>
<evidence type="ECO:0000256" key="1">
    <source>
        <dbReference type="SAM" id="MobiDB-lite"/>
    </source>
</evidence>
<accession>A0AAV0P5J3</accession>
<name>A0AAV0P5J3_9ROSI</name>
<organism evidence="2 3">
    <name type="scientific">Linum tenue</name>
    <dbReference type="NCBI Taxonomy" id="586396"/>
    <lineage>
        <taxon>Eukaryota</taxon>
        <taxon>Viridiplantae</taxon>
        <taxon>Streptophyta</taxon>
        <taxon>Embryophyta</taxon>
        <taxon>Tracheophyta</taxon>
        <taxon>Spermatophyta</taxon>
        <taxon>Magnoliopsida</taxon>
        <taxon>eudicotyledons</taxon>
        <taxon>Gunneridae</taxon>
        <taxon>Pentapetalae</taxon>
        <taxon>rosids</taxon>
        <taxon>fabids</taxon>
        <taxon>Malpighiales</taxon>
        <taxon>Linaceae</taxon>
        <taxon>Linum</taxon>
    </lineage>
</organism>
<sequence>LKLSPSRPSLSLSLCQRPTNPNPDPKPPPLSPLVPHLSRSLRENLNPNLAQSRRRYDEGCLKKNRAGDLRSRSI</sequence>
<dbReference type="EMBL" id="CAMGYJ010000008">
    <property type="protein sequence ID" value="CAI0465837.1"/>
    <property type="molecule type" value="Genomic_DNA"/>
</dbReference>
<dbReference type="AlphaFoldDB" id="A0AAV0P5J3"/>
<gene>
    <name evidence="2" type="ORF">LITE_LOCUS36770</name>
</gene>
<feature type="compositionally biased region" description="Pro residues" evidence="1">
    <location>
        <begin position="20"/>
        <end position="32"/>
    </location>
</feature>
<evidence type="ECO:0000313" key="2">
    <source>
        <dbReference type="EMBL" id="CAI0465837.1"/>
    </source>
</evidence>
<feature type="non-terminal residue" evidence="2">
    <location>
        <position position="1"/>
    </location>
</feature>
<keyword evidence="3" id="KW-1185">Reference proteome</keyword>
<protein>
    <submittedName>
        <fullName evidence="2">Uncharacterized protein</fullName>
    </submittedName>
</protein>